<gene>
    <name evidence="2" type="ORF">LMG31841_04867</name>
</gene>
<keyword evidence="1" id="KW-0812">Transmembrane</keyword>
<dbReference type="AlphaFoldDB" id="A0A9N8X3Y1"/>
<keyword evidence="1" id="KW-0472">Membrane</keyword>
<feature type="transmembrane region" description="Helical" evidence="1">
    <location>
        <begin position="37"/>
        <end position="55"/>
    </location>
</feature>
<evidence type="ECO:0000313" key="3">
    <source>
        <dbReference type="Proteomes" id="UP000789704"/>
    </source>
</evidence>
<proteinExistence type="predicted"/>
<name>A0A9N8X3Y1_9BURK</name>
<reference evidence="2" key="1">
    <citation type="submission" date="2021-04" db="EMBL/GenBank/DDBJ databases">
        <authorList>
            <person name="Vanwijnsberghe S."/>
        </authorList>
    </citation>
    <scope>NUCLEOTIDE SEQUENCE</scope>
    <source>
        <strain evidence="2">LMG 31841</strain>
    </source>
</reference>
<dbReference type="RefSeq" id="WP_228882518.1">
    <property type="nucleotide sequence ID" value="NZ_CAJQZC010000011.1"/>
</dbReference>
<evidence type="ECO:0000313" key="2">
    <source>
        <dbReference type="EMBL" id="CAG4919333.1"/>
    </source>
</evidence>
<keyword evidence="1" id="KW-1133">Transmembrane helix</keyword>
<evidence type="ECO:0000256" key="1">
    <source>
        <dbReference type="SAM" id="Phobius"/>
    </source>
</evidence>
<protein>
    <submittedName>
        <fullName evidence="2">Uncharacterized protein</fullName>
    </submittedName>
</protein>
<accession>A0A9N8X3Y1</accession>
<keyword evidence="3" id="KW-1185">Reference proteome</keyword>
<dbReference type="EMBL" id="CAJQZC010000011">
    <property type="protein sequence ID" value="CAG4919333.1"/>
    <property type="molecule type" value="Genomic_DNA"/>
</dbReference>
<comment type="caution">
    <text evidence="2">The sequence shown here is derived from an EMBL/GenBank/DDBJ whole genome shotgun (WGS) entry which is preliminary data.</text>
</comment>
<dbReference type="Proteomes" id="UP000789704">
    <property type="component" value="Unassembled WGS sequence"/>
</dbReference>
<sequence>MGRLTGATLFAAGFFAGIAVGWFVKYPPTDSASAASWVQALGSLAAIGIAVWVPLRERRATEKRLADERAARSRQQAEQVRTLAADTAILIHNSIARAPENWNKGGVGAEVEPFSDLSQRVVAVEQNEFNKHRLAILFGMRALLTEVRELVRQHDRQGPRWNAESKRLDVQLEQNSDRWRQIANNLNDEAISALRAVESGASD</sequence>
<organism evidence="2 3">
    <name type="scientific">Paraburkholderia saeva</name>
    <dbReference type="NCBI Taxonomy" id="2777537"/>
    <lineage>
        <taxon>Bacteria</taxon>
        <taxon>Pseudomonadati</taxon>
        <taxon>Pseudomonadota</taxon>
        <taxon>Betaproteobacteria</taxon>
        <taxon>Burkholderiales</taxon>
        <taxon>Burkholderiaceae</taxon>
        <taxon>Paraburkholderia</taxon>
    </lineage>
</organism>